<dbReference type="PANTHER" id="PTHR34997:SF1">
    <property type="entry name" value="PEPTIDOGLYCAN-BINDING LYSIN DOMAIN"/>
    <property type="match status" value="1"/>
</dbReference>
<dbReference type="InterPro" id="IPR018392">
    <property type="entry name" value="LysM"/>
</dbReference>
<protein>
    <recommendedName>
        <fullName evidence="5">LysM domain-containing protein</fullName>
    </recommendedName>
</protein>
<feature type="chain" id="PRO_5034687736" description="LysM domain-containing protein" evidence="4">
    <location>
        <begin position="20"/>
        <end position="503"/>
    </location>
</feature>
<dbReference type="InterPro" id="IPR052210">
    <property type="entry name" value="LysM1-like"/>
</dbReference>
<feature type="domain" description="LysM" evidence="5">
    <location>
        <begin position="295"/>
        <end position="342"/>
    </location>
</feature>
<evidence type="ECO:0000256" key="1">
    <source>
        <dbReference type="ARBA" id="ARBA00022669"/>
    </source>
</evidence>
<comment type="caution">
    <text evidence="6">The sequence shown here is derived from an EMBL/GenBank/DDBJ whole genome shotgun (WGS) entry which is preliminary data.</text>
</comment>
<proteinExistence type="inferred from homology"/>
<dbReference type="SUPFAM" id="SSF54106">
    <property type="entry name" value="LysM domain"/>
    <property type="match status" value="2"/>
</dbReference>
<keyword evidence="4" id="KW-0732">Signal</keyword>
<dbReference type="SMART" id="SM00257">
    <property type="entry name" value="LysM"/>
    <property type="match status" value="2"/>
</dbReference>
<evidence type="ECO:0000256" key="4">
    <source>
        <dbReference type="SAM" id="SignalP"/>
    </source>
</evidence>
<evidence type="ECO:0000259" key="5">
    <source>
        <dbReference type="PROSITE" id="PS51782"/>
    </source>
</evidence>
<accession>A0A8H5PJ06</accession>
<evidence type="ECO:0000256" key="3">
    <source>
        <dbReference type="ARBA" id="ARBA00044955"/>
    </source>
</evidence>
<name>A0A8H5PJ06_9HYPO</name>
<reference evidence="6 7" key="1">
    <citation type="submission" date="2020-05" db="EMBL/GenBank/DDBJ databases">
        <title>Identification and distribution of gene clusters putatively required for synthesis of sphingolipid metabolism inhibitors in phylogenetically diverse species of the filamentous fungus Fusarium.</title>
        <authorList>
            <person name="Kim H.-S."/>
            <person name="Busman M."/>
            <person name="Brown D.W."/>
            <person name="Divon H."/>
            <person name="Uhlig S."/>
            <person name="Proctor R.H."/>
        </authorList>
    </citation>
    <scope>NUCLEOTIDE SEQUENCE [LARGE SCALE GENOMIC DNA]</scope>
    <source>
        <strain evidence="6 7">NRRL 36939</strain>
    </source>
</reference>
<evidence type="ECO:0000313" key="6">
    <source>
        <dbReference type="EMBL" id="KAF5597791.1"/>
    </source>
</evidence>
<dbReference type="Gene3D" id="3.10.350.10">
    <property type="entry name" value="LysM domain"/>
    <property type="match status" value="5"/>
</dbReference>
<feature type="domain" description="LysM" evidence="5">
    <location>
        <begin position="38"/>
        <end position="85"/>
    </location>
</feature>
<dbReference type="Proteomes" id="UP000546213">
    <property type="component" value="Unassembled WGS sequence"/>
</dbReference>
<dbReference type="PANTHER" id="PTHR34997">
    <property type="entry name" value="AM15"/>
    <property type="match status" value="1"/>
</dbReference>
<feature type="domain" description="LysM" evidence="5">
    <location>
        <begin position="453"/>
        <end position="499"/>
    </location>
</feature>
<evidence type="ECO:0000313" key="7">
    <source>
        <dbReference type="Proteomes" id="UP000546213"/>
    </source>
</evidence>
<organism evidence="6 7">
    <name type="scientific">Fusarium pseudocircinatum</name>
    <dbReference type="NCBI Taxonomy" id="56676"/>
    <lineage>
        <taxon>Eukaryota</taxon>
        <taxon>Fungi</taxon>
        <taxon>Dikarya</taxon>
        <taxon>Ascomycota</taxon>
        <taxon>Pezizomycotina</taxon>
        <taxon>Sordariomycetes</taxon>
        <taxon>Hypocreomycetidae</taxon>
        <taxon>Hypocreales</taxon>
        <taxon>Nectriaceae</taxon>
        <taxon>Fusarium</taxon>
        <taxon>Fusarium fujikuroi species complex</taxon>
    </lineage>
</organism>
<dbReference type="CDD" id="cd00118">
    <property type="entry name" value="LysM"/>
    <property type="match status" value="1"/>
</dbReference>
<keyword evidence="2" id="KW-0843">Virulence</keyword>
<feature type="domain" description="LysM" evidence="5">
    <location>
        <begin position="192"/>
        <end position="240"/>
    </location>
</feature>
<dbReference type="AlphaFoldDB" id="A0A8H5PJ06"/>
<feature type="signal peptide" evidence="4">
    <location>
        <begin position="1"/>
        <end position="19"/>
    </location>
</feature>
<dbReference type="OrthoDB" id="5985073at2759"/>
<dbReference type="PROSITE" id="PS51782">
    <property type="entry name" value="LYSM"/>
    <property type="match status" value="5"/>
</dbReference>
<dbReference type="GO" id="GO:0008061">
    <property type="term" value="F:chitin binding"/>
    <property type="evidence" value="ECO:0007669"/>
    <property type="project" value="UniProtKB-KW"/>
</dbReference>
<evidence type="ECO:0000256" key="2">
    <source>
        <dbReference type="ARBA" id="ARBA00023026"/>
    </source>
</evidence>
<keyword evidence="7" id="KW-1185">Reference proteome</keyword>
<dbReference type="EMBL" id="JAAOAS010000072">
    <property type="protein sequence ID" value="KAF5597791.1"/>
    <property type="molecule type" value="Genomic_DNA"/>
</dbReference>
<sequence length="503" mass="55391">MLSPFILACLWATLPVALAQDSKPCGPVHPGQPINCIAWHTVKKGDDCDSVPKKYYISRQEFVAWNPAVSKDCLDNFWVNSAYCIRIDGTSAIRSSTKTITTSKAAASTNRPTTGSVTTTKHIATSGRSTTKGFSSVTEDLSHTTSPITTTTVNTTYSVRHPVSTWNITTPTTDLSWPPKATQKGQPVTCKKWHLARPGEGCQDVLNRYSAFMKKDDFFKWNPEVHTDCSGLFVGYWYCVGIKSNATNNLQWSTSTPPFTPPPDPTIHKPTKLTPANSDFTPTPTHGSMPKDCVNFHQAEAGESCRDILKTYNYLSKEKFFKYNPVLKDNCDGLWKGNWYCIAIKSEAPMPPTVTTTPGNVPSGSPKNCTAWYYTTSGETCDQLANMFGTFSVEEFIVMNPSVLDECDDIDDNTWYCVAEQGTRPTRTAALTTPTRPATAMPTQSGIASDCKEYWLVSKTDTCKSIRRANSISLEKLVVWNPALGSKCNGLKPDSYVCVDVGK</sequence>
<gene>
    <name evidence="6" type="ORF">FPCIR_3367</name>
</gene>
<comment type="similarity">
    <text evidence="3">Belongs to the secreted LysM effector family.</text>
</comment>
<feature type="domain" description="LysM" evidence="5">
    <location>
        <begin position="371"/>
        <end position="418"/>
    </location>
</feature>
<dbReference type="InterPro" id="IPR036779">
    <property type="entry name" value="LysM_dom_sf"/>
</dbReference>
<keyword evidence="1" id="KW-0147">Chitin-binding</keyword>